<sequence length="101" mass="11508">LFAVVVVRNSTVDVGKIIAIKLCSNRKEMFLHNAMHAVEIISCGDVLVFLKFLHPCTFENEKIAIFLHLLYSNSSIYRFAVLISFQHSKLSNERAFEGYSL</sequence>
<organism evidence="2 3">
    <name type="scientific">Trichinella pseudospiralis</name>
    <name type="common">Parasitic roundworm</name>
    <dbReference type="NCBI Taxonomy" id="6337"/>
    <lineage>
        <taxon>Eukaryota</taxon>
        <taxon>Metazoa</taxon>
        <taxon>Ecdysozoa</taxon>
        <taxon>Nematoda</taxon>
        <taxon>Enoplea</taxon>
        <taxon>Dorylaimia</taxon>
        <taxon>Trichinellida</taxon>
        <taxon>Trichinellidae</taxon>
        <taxon>Trichinella</taxon>
    </lineage>
</organism>
<evidence type="ECO:0000256" key="1">
    <source>
        <dbReference type="ARBA" id="ARBA00005988"/>
    </source>
</evidence>
<feature type="non-terminal residue" evidence="2">
    <location>
        <position position="1"/>
    </location>
</feature>
<proteinExistence type="inferred from homology"/>
<keyword evidence="3" id="KW-1185">Reference proteome</keyword>
<dbReference type="PROSITE" id="PS00132">
    <property type="entry name" value="CARBOXYPEPT_ZN_1"/>
    <property type="match status" value="1"/>
</dbReference>
<dbReference type="InterPro" id="IPR057246">
    <property type="entry name" value="CARBOXYPEPT_ZN_1"/>
</dbReference>
<comment type="similarity">
    <text evidence="1">Belongs to the peptidase M14 family.</text>
</comment>
<protein>
    <submittedName>
        <fullName evidence="2">Uncharacterized protein</fullName>
    </submittedName>
</protein>
<comment type="caution">
    <text evidence="2">The sequence shown here is derived from an EMBL/GenBank/DDBJ whole genome shotgun (WGS) entry which is preliminary data.</text>
</comment>
<evidence type="ECO:0000313" key="3">
    <source>
        <dbReference type="Proteomes" id="UP000054805"/>
    </source>
</evidence>
<dbReference type="EMBL" id="JYDS01000284">
    <property type="protein sequence ID" value="KRZ18546.1"/>
    <property type="molecule type" value="Genomic_DNA"/>
</dbReference>
<gene>
    <name evidence="2" type="ORF">T4B_1708</name>
</gene>
<reference evidence="2 3" key="1">
    <citation type="submission" date="2015-01" db="EMBL/GenBank/DDBJ databases">
        <title>Evolution of Trichinella species and genotypes.</title>
        <authorList>
            <person name="Korhonen P.K."/>
            <person name="Edoardo P."/>
            <person name="Giuseppe L.R."/>
            <person name="Gasser R.B."/>
        </authorList>
    </citation>
    <scope>NUCLEOTIDE SEQUENCE [LARGE SCALE GENOMIC DNA]</scope>
    <source>
        <strain evidence="2">ISS588</strain>
    </source>
</reference>
<dbReference type="AlphaFoldDB" id="A0A0V1I822"/>
<dbReference type="Proteomes" id="UP000054805">
    <property type="component" value="Unassembled WGS sequence"/>
</dbReference>
<evidence type="ECO:0000313" key="2">
    <source>
        <dbReference type="EMBL" id="KRZ18546.1"/>
    </source>
</evidence>
<accession>A0A0V1I822</accession>
<name>A0A0V1I822_TRIPS</name>